<dbReference type="EMBL" id="BAAATZ010000020">
    <property type="protein sequence ID" value="GAA2731629.1"/>
    <property type="molecule type" value="Genomic_DNA"/>
</dbReference>
<evidence type="ECO:0000256" key="1">
    <source>
        <dbReference type="SAM" id="MobiDB-lite"/>
    </source>
</evidence>
<dbReference type="Proteomes" id="UP001501842">
    <property type="component" value="Unassembled WGS sequence"/>
</dbReference>
<evidence type="ECO:0008006" key="4">
    <source>
        <dbReference type="Google" id="ProtNLM"/>
    </source>
</evidence>
<evidence type="ECO:0000313" key="3">
    <source>
        <dbReference type="Proteomes" id="UP001501842"/>
    </source>
</evidence>
<proteinExistence type="predicted"/>
<dbReference type="Pfam" id="PF17227">
    <property type="entry name" value="DUF5302"/>
    <property type="match status" value="1"/>
</dbReference>
<evidence type="ECO:0000313" key="2">
    <source>
        <dbReference type="EMBL" id="GAA2731629.1"/>
    </source>
</evidence>
<accession>A0ABN3UFD9</accession>
<dbReference type="RefSeq" id="WP_344452898.1">
    <property type="nucleotide sequence ID" value="NZ_BAAATZ010000020.1"/>
</dbReference>
<reference evidence="2 3" key="1">
    <citation type="journal article" date="2019" name="Int. J. Syst. Evol. Microbiol.">
        <title>The Global Catalogue of Microorganisms (GCM) 10K type strain sequencing project: providing services to taxonomists for standard genome sequencing and annotation.</title>
        <authorList>
            <consortium name="The Broad Institute Genomics Platform"/>
            <consortium name="The Broad Institute Genome Sequencing Center for Infectious Disease"/>
            <person name="Wu L."/>
            <person name="Ma J."/>
        </authorList>
    </citation>
    <scope>NUCLEOTIDE SEQUENCE [LARGE SCALE GENOMIC DNA]</scope>
    <source>
        <strain evidence="2 3">JCM 8201</strain>
    </source>
</reference>
<name>A0ABN3UFD9_9ACTN</name>
<comment type="caution">
    <text evidence="2">The sequence shown here is derived from an EMBL/GenBank/DDBJ whole genome shotgun (WGS) entry which is preliminary data.</text>
</comment>
<protein>
    <recommendedName>
        <fullName evidence="4">DUF5302 domain-containing protein</fullName>
    </recommendedName>
</protein>
<keyword evidence="3" id="KW-1185">Reference proteome</keyword>
<feature type="region of interest" description="Disordered" evidence="1">
    <location>
        <begin position="1"/>
        <end position="73"/>
    </location>
</feature>
<gene>
    <name evidence="2" type="ORF">GCM10010439_47510</name>
</gene>
<feature type="compositionally biased region" description="Basic and acidic residues" evidence="1">
    <location>
        <begin position="24"/>
        <end position="38"/>
    </location>
</feature>
<dbReference type="InterPro" id="IPR035172">
    <property type="entry name" value="DUF5302"/>
</dbReference>
<sequence>MADQEQNEQTGAPEGQAPEETPEEAAKRQFREALERKQNAHHAGAAGGRGGSKIHGTQNQSGGKRTFRRKAGG</sequence>
<organism evidence="2 3">
    <name type="scientific">Actinocorallia aurantiaca</name>
    <dbReference type="NCBI Taxonomy" id="46204"/>
    <lineage>
        <taxon>Bacteria</taxon>
        <taxon>Bacillati</taxon>
        <taxon>Actinomycetota</taxon>
        <taxon>Actinomycetes</taxon>
        <taxon>Streptosporangiales</taxon>
        <taxon>Thermomonosporaceae</taxon>
        <taxon>Actinocorallia</taxon>
    </lineage>
</organism>